<evidence type="ECO:0000313" key="2">
    <source>
        <dbReference type="Proteomes" id="UP000006727"/>
    </source>
</evidence>
<proteinExistence type="predicted"/>
<reference evidence="1 2" key="1">
    <citation type="journal article" date="2008" name="Science">
        <title>The Physcomitrella genome reveals evolutionary insights into the conquest of land by plants.</title>
        <authorList>
            <person name="Rensing S."/>
            <person name="Lang D."/>
            <person name="Zimmer A."/>
            <person name="Terry A."/>
            <person name="Salamov A."/>
            <person name="Shapiro H."/>
            <person name="Nishiyama T."/>
            <person name="Perroud P.-F."/>
            <person name="Lindquist E."/>
            <person name="Kamisugi Y."/>
            <person name="Tanahashi T."/>
            <person name="Sakakibara K."/>
            <person name="Fujita T."/>
            <person name="Oishi K."/>
            <person name="Shin-I T."/>
            <person name="Kuroki Y."/>
            <person name="Toyoda A."/>
            <person name="Suzuki Y."/>
            <person name="Hashimoto A."/>
            <person name="Yamaguchi K."/>
            <person name="Sugano A."/>
            <person name="Kohara Y."/>
            <person name="Fujiyama A."/>
            <person name="Anterola A."/>
            <person name="Aoki S."/>
            <person name="Ashton N."/>
            <person name="Barbazuk W.B."/>
            <person name="Barker E."/>
            <person name="Bennetzen J."/>
            <person name="Bezanilla M."/>
            <person name="Blankenship R."/>
            <person name="Cho S.H."/>
            <person name="Dutcher S."/>
            <person name="Estelle M."/>
            <person name="Fawcett J.A."/>
            <person name="Gundlach H."/>
            <person name="Hanada K."/>
            <person name="Heyl A."/>
            <person name="Hicks K.A."/>
            <person name="Hugh J."/>
            <person name="Lohr M."/>
            <person name="Mayer K."/>
            <person name="Melkozernov A."/>
            <person name="Murata T."/>
            <person name="Nelson D."/>
            <person name="Pils B."/>
            <person name="Prigge M."/>
            <person name="Reiss B."/>
            <person name="Renner T."/>
            <person name="Rombauts S."/>
            <person name="Rushton P."/>
            <person name="Sanderfoot A."/>
            <person name="Schween G."/>
            <person name="Shiu S.-H."/>
            <person name="Stueber K."/>
            <person name="Theodoulou F.L."/>
            <person name="Tu H."/>
            <person name="Van de Peer Y."/>
            <person name="Verrier P.J."/>
            <person name="Waters E."/>
            <person name="Wood A."/>
            <person name="Yang L."/>
            <person name="Cove D."/>
            <person name="Cuming A."/>
            <person name="Hasebe M."/>
            <person name="Lucas S."/>
            <person name="Mishler D.B."/>
            <person name="Reski R."/>
            <person name="Grigoriev I."/>
            <person name="Quatrano R.S."/>
            <person name="Boore J.L."/>
        </authorList>
    </citation>
    <scope>NUCLEOTIDE SEQUENCE [LARGE SCALE GENOMIC DNA]</scope>
    <source>
        <strain evidence="1 2">cv. Gransden 2004</strain>
    </source>
</reference>
<keyword evidence="2" id="KW-1185">Reference proteome</keyword>
<reference evidence="1" key="3">
    <citation type="submission" date="2020-12" db="UniProtKB">
        <authorList>
            <consortium name="EnsemblPlants"/>
        </authorList>
    </citation>
    <scope>IDENTIFICATION</scope>
</reference>
<dbReference type="AlphaFoldDB" id="A0A7I4D8S0"/>
<sequence>MKGFSGHNQQQPGRCAYGVIAIPTQTIAVCSLAHCPPHLAPLKSCAAKGFKHVEVCCSTYRNLQLVQNNNRIIHMLYLSCGIRCRMNDLKMHFLITIESTNILDWKFTLPCHFRFIEMHS</sequence>
<dbReference type="Gramene" id="Pp3c3_17550V3.2">
    <property type="protein sequence ID" value="Pp3c3_17550V3.2"/>
    <property type="gene ID" value="Pp3c3_17550"/>
</dbReference>
<evidence type="ECO:0000313" key="1">
    <source>
        <dbReference type="EnsemblPlants" id="Pp3c3_17550V3.2"/>
    </source>
</evidence>
<dbReference type="EMBL" id="ABEU02000003">
    <property type="status" value="NOT_ANNOTATED_CDS"/>
    <property type="molecule type" value="Genomic_DNA"/>
</dbReference>
<dbReference type="EnsemblPlants" id="Pp3c3_17550V3.2">
    <property type="protein sequence ID" value="Pp3c3_17550V3.2"/>
    <property type="gene ID" value="Pp3c3_17550"/>
</dbReference>
<dbReference type="Proteomes" id="UP000006727">
    <property type="component" value="Chromosome 3"/>
</dbReference>
<name>A0A7I4D8S0_PHYPA</name>
<accession>A0A7I4D8S0</accession>
<protein>
    <submittedName>
        <fullName evidence="1">Uncharacterized protein</fullName>
    </submittedName>
</protein>
<organism evidence="1 2">
    <name type="scientific">Physcomitrium patens</name>
    <name type="common">Spreading-leaved earth moss</name>
    <name type="synonym">Physcomitrella patens</name>
    <dbReference type="NCBI Taxonomy" id="3218"/>
    <lineage>
        <taxon>Eukaryota</taxon>
        <taxon>Viridiplantae</taxon>
        <taxon>Streptophyta</taxon>
        <taxon>Embryophyta</taxon>
        <taxon>Bryophyta</taxon>
        <taxon>Bryophytina</taxon>
        <taxon>Bryopsida</taxon>
        <taxon>Funariidae</taxon>
        <taxon>Funariales</taxon>
        <taxon>Funariaceae</taxon>
        <taxon>Physcomitrium</taxon>
    </lineage>
</organism>
<dbReference type="InParanoid" id="A0A7I4D8S0"/>
<reference evidence="1 2" key="2">
    <citation type="journal article" date="2018" name="Plant J.">
        <title>The Physcomitrella patens chromosome-scale assembly reveals moss genome structure and evolution.</title>
        <authorList>
            <person name="Lang D."/>
            <person name="Ullrich K.K."/>
            <person name="Murat F."/>
            <person name="Fuchs J."/>
            <person name="Jenkins J."/>
            <person name="Haas F.B."/>
            <person name="Piednoel M."/>
            <person name="Gundlach H."/>
            <person name="Van Bel M."/>
            <person name="Meyberg R."/>
            <person name="Vives C."/>
            <person name="Morata J."/>
            <person name="Symeonidi A."/>
            <person name="Hiss M."/>
            <person name="Muchero W."/>
            <person name="Kamisugi Y."/>
            <person name="Saleh O."/>
            <person name="Blanc G."/>
            <person name="Decker E.L."/>
            <person name="van Gessel N."/>
            <person name="Grimwood J."/>
            <person name="Hayes R.D."/>
            <person name="Graham S.W."/>
            <person name="Gunter L.E."/>
            <person name="McDaniel S.F."/>
            <person name="Hoernstein S.N.W."/>
            <person name="Larsson A."/>
            <person name="Li F.W."/>
            <person name="Perroud P.F."/>
            <person name="Phillips J."/>
            <person name="Ranjan P."/>
            <person name="Rokshar D.S."/>
            <person name="Rothfels C.J."/>
            <person name="Schneider L."/>
            <person name="Shu S."/>
            <person name="Stevenson D.W."/>
            <person name="Thummler F."/>
            <person name="Tillich M."/>
            <person name="Villarreal Aguilar J.C."/>
            <person name="Widiez T."/>
            <person name="Wong G.K."/>
            <person name="Wymore A."/>
            <person name="Zhang Y."/>
            <person name="Zimmer A.D."/>
            <person name="Quatrano R.S."/>
            <person name="Mayer K.F.X."/>
            <person name="Goodstein D."/>
            <person name="Casacuberta J.M."/>
            <person name="Vandepoele K."/>
            <person name="Reski R."/>
            <person name="Cuming A.C."/>
            <person name="Tuskan G.A."/>
            <person name="Maumus F."/>
            <person name="Salse J."/>
            <person name="Schmutz J."/>
            <person name="Rensing S.A."/>
        </authorList>
    </citation>
    <scope>NUCLEOTIDE SEQUENCE [LARGE SCALE GENOMIC DNA]</scope>
    <source>
        <strain evidence="1 2">cv. Gransden 2004</strain>
    </source>
</reference>